<feature type="transmembrane region" description="Helical" evidence="6">
    <location>
        <begin position="214"/>
        <end position="244"/>
    </location>
</feature>
<dbReference type="PROSITE" id="PS50850">
    <property type="entry name" value="MFS"/>
    <property type="match status" value="1"/>
</dbReference>
<evidence type="ECO:0000256" key="1">
    <source>
        <dbReference type="ARBA" id="ARBA00004141"/>
    </source>
</evidence>
<feature type="domain" description="Major facilitator superfamily (MFS) profile" evidence="7">
    <location>
        <begin position="77"/>
        <end position="501"/>
    </location>
</feature>
<dbReference type="AlphaFoldDB" id="A0AAF1BI42"/>
<feature type="transmembrane region" description="Helical" evidence="6">
    <location>
        <begin position="381"/>
        <end position="400"/>
    </location>
</feature>
<feature type="transmembrane region" description="Helical" evidence="6">
    <location>
        <begin position="442"/>
        <end position="464"/>
    </location>
</feature>
<dbReference type="PROSITE" id="PS00216">
    <property type="entry name" value="SUGAR_TRANSPORT_1"/>
    <property type="match status" value="1"/>
</dbReference>
<keyword evidence="9" id="KW-1185">Reference proteome</keyword>
<keyword evidence="2 6" id="KW-0812">Transmembrane</keyword>
<feature type="transmembrane region" description="Helical" evidence="6">
    <location>
        <begin position="476"/>
        <end position="497"/>
    </location>
</feature>
<comment type="subcellular location">
    <subcellularLocation>
        <location evidence="1">Membrane</location>
        <topology evidence="1">Multi-pass membrane protein</topology>
    </subcellularLocation>
</comment>
<evidence type="ECO:0000256" key="4">
    <source>
        <dbReference type="ARBA" id="ARBA00023136"/>
    </source>
</evidence>
<keyword evidence="4 6" id="KW-0472">Membrane</keyword>
<feature type="region of interest" description="Disordered" evidence="5">
    <location>
        <begin position="1"/>
        <end position="28"/>
    </location>
</feature>
<proteinExistence type="predicted"/>
<name>A0AAF1BI42_9TREE</name>
<dbReference type="EMBL" id="CP086715">
    <property type="protein sequence ID" value="WOO78330.1"/>
    <property type="molecule type" value="Genomic_DNA"/>
</dbReference>
<dbReference type="PANTHER" id="PTHR23508:SF10">
    <property type="entry name" value="CARBOXYLIC ACID TRANSPORTER PROTEIN HOMOLOG"/>
    <property type="match status" value="1"/>
</dbReference>
<dbReference type="RefSeq" id="XP_062624362.1">
    <property type="nucleotide sequence ID" value="XM_062768378.1"/>
</dbReference>
<feature type="transmembrane region" description="Helical" evidence="6">
    <location>
        <begin position="349"/>
        <end position="369"/>
    </location>
</feature>
<dbReference type="Gene3D" id="1.20.1250.20">
    <property type="entry name" value="MFS general substrate transporter like domains"/>
    <property type="match status" value="1"/>
</dbReference>
<evidence type="ECO:0000313" key="8">
    <source>
        <dbReference type="EMBL" id="WOO78330.1"/>
    </source>
</evidence>
<dbReference type="InterPro" id="IPR005828">
    <property type="entry name" value="MFS_sugar_transport-like"/>
</dbReference>
<evidence type="ECO:0000256" key="3">
    <source>
        <dbReference type="ARBA" id="ARBA00022989"/>
    </source>
</evidence>
<accession>A0AAF1BI42</accession>
<evidence type="ECO:0000313" key="9">
    <source>
        <dbReference type="Proteomes" id="UP000827549"/>
    </source>
</evidence>
<feature type="transmembrane region" description="Helical" evidence="6">
    <location>
        <begin position="406"/>
        <end position="430"/>
    </location>
</feature>
<protein>
    <submittedName>
        <fullName evidence="8">Glycerophosphoinositol permease 1</fullName>
    </submittedName>
</protein>
<dbReference type="InterPro" id="IPR005829">
    <property type="entry name" value="Sugar_transporter_CS"/>
</dbReference>
<feature type="compositionally biased region" description="Low complexity" evidence="5">
    <location>
        <begin position="1"/>
        <end position="23"/>
    </location>
</feature>
<feature type="transmembrane region" description="Helical" evidence="6">
    <location>
        <begin position="311"/>
        <end position="329"/>
    </location>
</feature>
<dbReference type="GeneID" id="87805129"/>
<dbReference type="GO" id="GO:0046943">
    <property type="term" value="F:carboxylic acid transmembrane transporter activity"/>
    <property type="evidence" value="ECO:0007669"/>
    <property type="project" value="TreeGrafter"/>
</dbReference>
<feature type="transmembrane region" description="Helical" evidence="6">
    <location>
        <begin position="145"/>
        <end position="166"/>
    </location>
</feature>
<reference evidence="8" key="1">
    <citation type="submission" date="2023-10" db="EMBL/GenBank/DDBJ databases">
        <authorList>
            <person name="Noh H."/>
        </authorList>
    </citation>
    <scope>NUCLEOTIDE SEQUENCE</scope>
    <source>
        <strain evidence="8">DUCC4014</strain>
    </source>
</reference>
<dbReference type="PANTHER" id="PTHR23508">
    <property type="entry name" value="CARBOXYLIC ACID TRANSPORTER PROTEIN HOMOLOG"/>
    <property type="match status" value="1"/>
</dbReference>
<dbReference type="Proteomes" id="UP000827549">
    <property type="component" value="Chromosome 2"/>
</dbReference>
<evidence type="ECO:0000256" key="5">
    <source>
        <dbReference type="SAM" id="MobiDB-lite"/>
    </source>
</evidence>
<keyword evidence="3 6" id="KW-1133">Transmembrane helix</keyword>
<organism evidence="8 9">
    <name type="scientific">Vanrija pseudolonga</name>
    <dbReference type="NCBI Taxonomy" id="143232"/>
    <lineage>
        <taxon>Eukaryota</taxon>
        <taxon>Fungi</taxon>
        <taxon>Dikarya</taxon>
        <taxon>Basidiomycota</taxon>
        <taxon>Agaricomycotina</taxon>
        <taxon>Tremellomycetes</taxon>
        <taxon>Trichosporonales</taxon>
        <taxon>Trichosporonaceae</taxon>
        <taxon>Vanrija</taxon>
    </lineage>
</organism>
<evidence type="ECO:0000256" key="6">
    <source>
        <dbReference type="SAM" id="Phobius"/>
    </source>
</evidence>
<feature type="transmembrane region" description="Helical" evidence="6">
    <location>
        <begin position="256"/>
        <end position="277"/>
    </location>
</feature>
<dbReference type="Pfam" id="PF00083">
    <property type="entry name" value="Sugar_tr"/>
    <property type="match status" value="2"/>
</dbReference>
<dbReference type="InterPro" id="IPR020846">
    <property type="entry name" value="MFS_dom"/>
</dbReference>
<feature type="transmembrane region" description="Helical" evidence="6">
    <location>
        <begin position="72"/>
        <end position="93"/>
    </location>
</feature>
<feature type="transmembrane region" description="Helical" evidence="6">
    <location>
        <begin position="172"/>
        <end position="193"/>
    </location>
</feature>
<dbReference type="SUPFAM" id="SSF103473">
    <property type="entry name" value="MFS general substrate transporter"/>
    <property type="match status" value="1"/>
</dbReference>
<evidence type="ECO:0000256" key="2">
    <source>
        <dbReference type="ARBA" id="ARBA00022692"/>
    </source>
</evidence>
<feature type="transmembrane region" description="Helical" evidence="6">
    <location>
        <begin position="119"/>
        <end position="138"/>
    </location>
</feature>
<dbReference type="GO" id="GO:0005886">
    <property type="term" value="C:plasma membrane"/>
    <property type="evidence" value="ECO:0007669"/>
    <property type="project" value="TreeGrafter"/>
</dbReference>
<evidence type="ECO:0000259" key="7">
    <source>
        <dbReference type="PROSITE" id="PS50850"/>
    </source>
</evidence>
<gene>
    <name evidence="8" type="primary">GIT1_2</name>
    <name evidence="8" type="ORF">LOC62_02G001877</name>
</gene>
<dbReference type="InterPro" id="IPR036259">
    <property type="entry name" value="MFS_trans_sf"/>
</dbReference>
<sequence>MRDGELAPTSQPATTQPTATPLSMSTDYSPELDKLDKLKLAHDTPDGELAHAPLAELEGNPRRHTFNATTKLSAIFTVVFSGIALTSDGYNAAVVGNLNLLFKQLYPATVFSPTIKTRISNAFFIGEIVGMLAFGMIIDRIGRKFGVVLTTTLLILGIIISAAAHGTTDLGMFWMLIVGRGLAGVGAGGEYPVCGTSSIEAADETSHVRKHRGFLIAAVGDFAIDFGFVLAGIVVLIVLTAYGYGIHSTGTHGFAGTWRICLALGLIPPLAVFYFRIKMVNSTAYRNHAMKGTKISWKVIGLAFRRYWRRIIGTCACWFLYDFCSYPFGLFSSTIVGQLNPNNTIIQNIGWGTLINAFLLPGCLIGGVLLDRIGRRHTQAFGFFAQGIIGMILGGALWKIQQHVGAFIVVYGIFLAVAEAGPGVATILISGEVYPTPLRGHMLGFSAAWGKAGAAIGTQVFTPIQNAFSDDFKGQQAVFLIGSAVSILGGIVTYLCIPDTEHELENEDLAWRAYLEEHGVDTSGMGEPLEASAGAAVRAKL</sequence>